<name>A0ABS7P543_9NOCA</name>
<reference evidence="1 2" key="1">
    <citation type="submission" date="2020-06" db="EMBL/GenBank/DDBJ databases">
        <title>Taxonomy, biology and ecology of Rhodococcus bacteria occurring in California pistachio and other woody hosts as revealed by genome sequence analyses.</title>
        <authorList>
            <person name="Gai Y."/>
            <person name="Riely B."/>
        </authorList>
    </citation>
    <scope>NUCLEOTIDE SEQUENCE [LARGE SCALE GENOMIC DNA]</scope>
    <source>
        <strain evidence="1 2">BP-281</strain>
    </source>
</reference>
<dbReference type="EMBL" id="JABUBU010000011">
    <property type="protein sequence ID" value="MBY6367549.1"/>
    <property type="molecule type" value="Genomic_DNA"/>
</dbReference>
<evidence type="ECO:0000313" key="1">
    <source>
        <dbReference type="EMBL" id="MBY6367549.1"/>
    </source>
</evidence>
<proteinExistence type="predicted"/>
<keyword evidence="2" id="KW-1185">Reference proteome</keyword>
<dbReference type="RefSeq" id="WP_222684837.1">
    <property type="nucleotide sequence ID" value="NZ_JABUBT010000012.1"/>
</dbReference>
<evidence type="ECO:0000313" key="2">
    <source>
        <dbReference type="Proteomes" id="UP000825228"/>
    </source>
</evidence>
<accession>A0ABS7P543</accession>
<comment type="caution">
    <text evidence="1">The sequence shown here is derived from an EMBL/GenBank/DDBJ whole genome shotgun (WGS) entry which is preliminary data.</text>
</comment>
<evidence type="ECO:0008006" key="3">
    <source>
        <dbReference type="Google" id="ProtNLM"/>
    </source>
</evidence>
<dbReference type="Proteomes" id="UP000825228">
    <property type="component" value="Unassembled WGS sequence"/>
</dbReference>
<sequence length="303" mass="33000">MSAQPEFTSDENDLLLTRRALLRRGVTDAEIRTAKRGGTIVPIRRGCFAETVQITAATSEERHLLLARAALDAASSGLVLSHQSAALAWGFDLWRGASELVHLTTDRSTGGRVDRMRHVHAHLLDAVDVTERLGLPITTAARTIADLACALPFDEAVCVGDSALRSQLATPELLAAALARCGRRRGTAKARRVLSFLDGRSESVGESRSRVYFDRFDVPAPDPQVEIVVDGKTYRVDFLWDGIVGEFDGLSKYAGDQGGDAVVREKLREDALRAAGYVVIRWTWADLADGRLARRVLAALVGR</sequence>
<protein>
    <recommendedName>
        <fullName evidence="3">Transcriptional regulator, AbiEi antitoxin, Type IV TA system</fullName>
    </recommendedName>
</protein>
<organism evidence="1 2">
    <name type="scientific">Rhodococcoides corynebacterioides</name>
    <dbReference type="NCBI Taxonomy" id="53972"/>
    <lineage>
        <taxon>Bacteria</taxon>
        <taxon>Bacillati</taxon>
        <taxon>Actinomycetota</taxon>
        <taxon>Actinomycetes</taxon>
        <taxon>Mycobacteriales</taxon>
        <taxon>Nocardiaceae</taxon>
        <taxon>Rhodococcoides</taxon>
    </lineage>
</organism>
<gene>
    <name evidence="1" type="ORF">HQ603_12360</name>
</gene>